<name>A0A816H370_9BILA</name>
<keyword evidence="5" id="KW-0249">Electron transport</keyword>
<organism evidence="10 11">
    <name type="scientific">Rotaria magnacalcarata</name>
    <dbReference type="NCBI Taxonomy" id="392030"/>
    <lineage>
        <taxon>Eukaryota</taxon>
        <taxon>Metazoa</taxon>
        <taxon>Spiralia</taxon>
        <taxon>Gnathifera</taxon>
        <taxon>Rotifera</taxon>
        <taxon>Eurotatoria</taxon>
        <taxon>Bdelloidea</taxon>
        <taxon>Philodinida</taxon>
        <taxon>Philodinidae</taxon>
        <taxon>Rotaria</taxon>
    </lineage>
</organism>
<dbReference type="GO" id="GO:0016020">
    <property type="term" value="C:membrane"/>
    <property type="evidence" value="ECO:0007669"/>
    <property type="project" value="UniProtKB-SubCell"/>
</dbReference>
<dbReference type="EMBL" id="CAJNOW010021236">
    <property type="protein sequence ID" value="CAF1683387.1"/>
    <property type="molecule type" value="Genomic_DNA"/>
</dbReference>
<feature type="transmembrane region" description="Helical" evidence="8">
    <location>
        <begin position="385"/>
        <end position="406"/>
    </location>
</feature>
<dbReference type="InterPro" id="IPR006593">
    <property type="entry name" value="Cyt_b561/ferric_Rdtase_TM"/>
</dbReference>
<feature type="domain" description="DOMON" evidence="9">
    <location>
        <begin position="203"/>
        <end position="339"/>
    </location>
</feature>
<evidence type="ECO:0000256" key="5">
    <source>
        <dbReference type="ARBA" id="ARBA00022982"/>
    </source>
</evidence>
<dbReference type="CDD" id="cd08760">
    <property type="entry name" value="Cyt_b561_FRRS1_like"/>
    <property type="match status" value="1"/>
</dbReference>
<evidence type="ECO:0000256" key="3">
    <source>
        <dbReference type="ARBA" id="ARBA00022692"/>
    </source>
</evidence>
<dbReference type="OrthoDB" id="2419613at2759"/>
<dbReference type="PANTHER" id="PTHR23130:SF171">
    <property type="entry name" value="OS01G0895300 PROTEIN"/>
    <property type="match status" value="1"/>
</dbReference>
<evidence type="ECO:0000259" key="9">
    <source>
        <dbReference type="PROSITE" id="PS50836"/>
    </source>
</evidence>
<evidence type="ECO:0000313" key="11">
    <source>
        <dbReference type="Proteomes" id="UP000663834"/>
    </source>
</evidence>
<accession>A0A816H370</accession>
<evidence type="ECO:0000256" key="2">
    <source>
        <dbReference type="ARBA" id="ARBA00022448"/>
    </source>
</evidence>
<evidence type="ECO:0000256" key="6">
    <source>
        <dbReference type="ARBA" id="ARBA00022989"/>
    </source>
</evidence>
<dbReference type="PANTHER" id="PTHR23130">
    <property type="entry name" value="CYTOCHROME B561 AND DOMON DOMAIN-CONTAINING PROTEIN"/>
    <property type="match status" value="1"/>
</dbReference>
<feature type="transmembrane region" description="Helical" evidence="8">
    <location>
        <begin position="604"/>
        <end position="627"/>
    </location>
</feature>
<comment type="caution">
    <text evidence="10">The sequence shown here is derived from an EMBL/GenBank/DDBJ whole genome shotgun (WGS) entry which is preliminary data.</text>
</comment>
<dbReference type="SMART" id="SM00665">
    <property type="entry name" value="B561"/>
    <property type="match status" value="1"/>
</dbReference>
<dbReference type="Proteomes" id="UP000663834">
    <property type="component" value="Unassembled WGS sequence"/>
</dbReference>
<dbReference type="PROSITE" id="PS50836">
    <property type="entry name" value="DOMON"/>
    <property type="match status" value="1"/>
</dbReference>
<keyword evidence="3 8" id="KW-0812">Transmembrane</keyword>
<feature type="transmembrane region" description="Helical" evidence="8">
    <location>
        <begin position="539"/>
        <end position="561"/>
    </location>
</feature>
<evidence type="ECO:0000256" key="8">
    <source>
        <dbReference type="SAM" id="Phobius"/>
    </source>
</evidence>
<dbReference type="AlphaFoldDB" id="A0A816H370"/>
<dbReference type="InterPro" id="IPR005018">
    <property type="entry name" value="DOMON_domain"/>
</dbReference>
<comment type="subcellular location">
    <subcellularLocation>
        <location evidence="1">Membrane</location>
    </subcellularLocation>
</comment>
<sequence length="630" mass="72415">MRYLLPTVLIVLSIENIYSQVAFDSFCLTEATVSGLTSMDGSDEFEIDLYESKFLPDDTILLAIKQKRPNNGIGEFVIRAFDNEYHVVGRFDDRQTGNLALKHNTCTNGASVIYVDKIENRGYREIPLAWQATGLSSNLDEIVFRADIVSNQQIYRVKSAPLKRRSGPEFIPYSEDQSVNIDYCGESQGCLIVPQNCNNQAKCDYALSWQVLDEQTAKFHIVARASGFVGIGFSNDEKRGDDQVILCTKDVQGYVYVRNMFVSVQTPQYISSDRPSYGLRDTDGYANASHIICKFIRTLSLDADTSVDDSGKTRDGANNRNKIVNLKEPHYMYPVYADQDLVTSKGMRIPVQDIPIVNNHPINFERRIYPKSHPRAGSVLAKIHAILNIIAWILLASAGVMVSRYFDTIWPEYERRVVVDGNGVVTGEKLQRRRRFSFLSVFQPTMITVAILTWVAFFAILFELDWKWTHGTHHMWHSILGVIVLVCAFLAPIFGILRPTPRTKRYCCWYWIHWLIVALAQCLAVPVIFLGMDNRRLDLWTWCSWLLFGWCIFHFIVQLIFEIHACCHARQDYERFEDPDYYPEKNHDRRIRRERVPGESWKPALLGIYMLVTLIVVIILILAVIFYDGY</sequence>
<feature type="transmembrane region" description="Helical" evidence="8">
    <location>
        <begin position="509"/>
        <end position="533"/>
    </location>
</feature>
<protein>
    <recommendedName>
        <fullName evidence="9">DOMON domain-containing protein</fullName>
    </recommendedName>
</protein>
<evidence type="ECO:0000256" key="4">
    <source>
        <dbReference type="ARBA" id="ARBA00022729"/>
    </source>
</evidence>
<gene>
    <name evidence="10" type="ORF">KQP761_LOCUS37492</name>
</gene>
<dbReference type="Pfam" id="PF03351">
    <property type="entry name" value="DOMON"/>
    <property type="match status" value="1"/>
</dbReference>
<feature type="transmembrane region" description="Helical" evidence="8">
    <location>
        <begin position="438"/>
        <end position="462"/>
    </location>
</feature>
<evidence type="ECO:0000256" key="7">
    <source>
        <dbReference type="ARBA" id="ARBA00023136"/>
    </source>
</evidence>
<dbReference type="Gene3D" id="1.20.120.1770">
    <property type="match status" value="1"/>
</dbReference>
<keyword evidence="6 8" id="KW-1133">Transmembrane helix</keyword>
<feature type="transmembrane region" description="Helical" evidence="8">
    <location>
        <begin position="474"/>
        <end position="497"/>
    </location>
</feature>
<reference evidence="10" key="1">
    <citation type="submission" date="2021-02" db="EMBL/GenBank/DDBJ databases">
        <authorList>
            <person name="Nowell W R."/>
        </authorList>
    </citation>
    <scope>NUCLEOTIDE SEQUENCE</scope>
</reference>
<proteinExistence type="predicted"/>
<evidence type="ECO:0000313" key="10">
    <source>
        <dbReference type="EMBL" id="CAF1683387.1"/>
    </source>
</evidence>
<keyword evidence="2" id="KW-0813">Transport</keyword>
<evidence type="ECO:0000256" key="1">
    <source>
        <dbReference type="ARBA" id="ARBA00004370"/>
    </source>
</evidence>
<keyword evidence="4" id="KW-0732">Signal</keyword>
<keyword evidence="7 8" id="KW-0472">Membrane</keyword>